<evidence type="ECO:0000256" key="5">
    <source>
        <dbReference type="ARBA" id="ARBA00022806"/>
    </source>
</evidence>
<dbReference type="Gene3D" id="3.40.50.300">
    <property type="entry name" value="P-loop containing nucleotide triphosphate hydrolases"/>
    <property type="match status" value="1"/>
</dbReference>
<evidence type="ECO:0000259" key="15">
    <source>
        <dbReference type="SMART" id="SM00382"/>
    </source>
</evidence>
<dbReference type="GO" id="GO:0016787">
    <property type="term" value="F:hydrolase activity"/>
    <property type="evidence" value="ECO:0007669"/>
    <property type="project" value="UniProtKB-KW"/>
</dbReference>
<dbReference type="InterPro" id="IPR048293">
    <property type="entry name" value="PIF1_RRM3_pfh1"/>
</dbReference>
<evidence type="ECO:0000256" key="6">
    <source>
        <dbReference type="ARBA" id="ARBA00022840"/>
    </source>
</evidence>
<evidence type="ECO:0000256" key="8">
    <source>
        <dbReference type="ARBA" id="ARBA00023128"/>
    </source>
</evidence>
<dbReference type="GO" id="GO:0005739">
    <property type="term" value="C:mitochondrion"/>
    <property type="evidence" value="ECO:0007669"/>
    <property type="project" value="UniProtKB-SubCell"/>
</dbReference>
<protein>
    <recommendedName>
        <fullName evidence="13">ATP-dependent DNA helicase PIF1</fullName>
        <ecNumber evidence="13">5.6.2.3</ecNumber>
    </recommendedName>
    <alternativeName>
        <fullName evidence="13">DNA 5'-3' helicase PIF1</fullName>
    </alternativeName>
    <alternativeName>
        <fullName evidence="13">DNA repair and recombination helicase PIF1</fullName>
    </alternativeName>
</protein>
<dbReference type="InterPro" id="IPR027417">
    <property type="entry name" value="P-loop_NTPase"/>
</dbReference>
<keyword evidence="5 13" id="KW-0347">Helicase</keyword>
<dbReference type="Proteomes" id="UP000825438">
    <property type="component" value="Chromosome I"/>
</dbReference>
<evidence type="ECO:0000256" key="3">
    <source>
        <dbReference type="ARBA" id="ARBA00022763"/>
    </source>
</evidence>
<evidence type="ECO:0000256" key="12">
    <source>
        <dbReference type="ARBA" id="ARBA00023242"/>
    </source>
</evidence>
<feature type="region of interest" description="Disordered" evidence="14">
    <location>
        <begin position="57"/>
        <end position="76"/>
    </location>
</feature>
<dbReference type="Pfam" id="PF04082">
    <property type="entry name" value="Fungal_trans"/>
    <property type="match status" value="1"/>
</dbReference>
<dbReference type="CDD" id="cd00067">
    <property type="entry name" value="GAL4"/>
    <property type="match status" value="1"/>
</dbReference>
<dbReference type="InterPro" id="IPR010285">
    <property type="entry name" value="DNA_helicase_pif1-like_DEAD"/>
</dbReference>
<comment type="catalytic activity">
    <reaction evidence="13">
        <text>ATP + H2O = ADP + phosphate + H(+)</text>
        <dbReference type="Rhea" id="RHEA:13065"/>
        <dbReference type="ChEBI" id="CHEBI:15377"/>
        <dbReference type="ChEBI" id="CHEBI:15378"/>
        <dbReference type="ChEBI" id="CHEBI:30616"/>
        <dbReference type="ChEBI" id="CHEBI:43474"/>
        <dbReference type="ChEBI" id="CHEBI:456216"/>
        <dbReference type="EC" id="5.6.2.3"/>
    </reaction>
</comment>
<comment type="similarity">
    <text evidence="13">Belongs to the helicase family. PIF1 subfamily.</text>
</comment>
<keyword evidence="12 13" id="KW-0539">Nucleus</keyword>
<dbReference type="GO" id="GO:0008270">
    <property type="term" value="F:zinc ion binding"/>
    <property type="evidence" value="ECO:0007669"/>
    <property type="project" value="InterPro"/>
</dbReference>
<feature type="region of interest" description="Disordered" evidence="14">
    <location>
        <begin position="245"/>
        <end position="269"/>
    </location>
</feature>
<gene>
    <name evidence="13" type="primary">PIF1</name>
    <name evidence="17" type="ORF">CA7LBN_001194</name>
</gene>
<keyword evidence="6 13" id="KW-0067">ATP-binding</keyword>
<dbReference type="GO" id="GO:0003677">
    <property type="term" value="F:DNA binding"/>
    <property type="evidence" value="ECO:0007669"/>
    <property type="project" value="UniProtKB-KW"/>
</dbReference>
<dbReference type="PANTHER" id="PTHR47642:SF5">
    <property type="entry name" value="ATP-DEPENDENT DNA HELICASE"/>
    <property type="match status" value="1"/>
</dbReference>
<evidence type="ECO:0000256" key="13">
    <source>
        <dbReference type="HAMAP-Rule" id="MF_03176"/>
    </source>
</evidence>
<keyword evidence="7 13" id="KW-0238">DNA-binding</keyword>
<keyword evidence="2 13" id="KW-0547">Nucleotide-binding</keyword>
<feature type="compositionally biased region" description="Polar residues" evidence="14">
    <location>
        <begin position="85"/>
        <end position="95"/>
    </location>
</feature>
<dbReference type="GO" id="GO:0000981">
    <property type="term" value="F:DNA-binding transcription factor activity, RNA polymerase II-specific"/>
    <property type="evidence" value="ECO:0007669"/>
    <property type="project" value="InterPro"/>
</dbReference>
<dbReference type="InterPro" id="IPR036864">
    <property type="entry name" value="Zn2-C6_fun-type_DNA-bd_sf"/>
</dbReference>
<name>A0A8F3AF86_CANAR</name>
<dbReference type="CDD" id="cd18037">
    <property type="entry name" value="DEXSc_Pif1_like"/>
    <property type="match status" value="1"/>
</dbReference>
<evidence type="ECO:0000256" key="14">
    <source>
        <dbReference type="SAM" id="MobiDB-lite"/>
    </source>
</evidence>
<organism evidence="17">
    <name type="scientific">Candidozyma auris</name>
    <name type="common">Yeast</name>
    <name type="synonym">Candida auris</name>
    <dbReference type="NCBI Taxonomy" id="498019"/>
    <lineage>
        <taxon>Eukaryota</taxon>
        <taxon>Fungi</taxon>
        <taxon>Dikarya</taxon>
        <taxon>Ascomycota</taxon>
        <taxon>Saccharomycotina</taxon>
        <taxon>Pichiomycetes</taxon>
        <taxon>Metschnikowiaceae</taxon>
        <taxon>Candidozyma</taxon>
    </lineage>
</organism>
<comment type="cofactor">
    <cofactor evidence="13">
        <name>Mg(2+)</name>
        <dbReference type="ChEBI" id="CHEBI:18420"/>
    </cofactor>
</comment>
<dbReference type="GO" id="GO:0000723">
    <property type="term" value="P:telomere maintenance"/>
    <property type="evidence" value="ECO:0007669"/>
    <property type="project" value="InterPro"/>
</dbReference>
<feature type="compositionally biased region" description="Polar residues" evidence="14">
    <location>
        <begin position="254"/>
        <end position="269"/>
    </location>
</feature>
<dbReference type="GO" id="GO:0005524">
    <property type="term" value="F:ATP binding"/>
    <property type="evidence" value="ECO:0007669"/>
    <property type="project" value="UniProtKB-UniRule"/>
</dbReference>
<feature type="DNA-binding region" evidence="13">
    <location>
        <begin position="727"/>
        <end position="746"/>
    </location>
</feature>
<keyword evidence="1" id="KW-0479">Metal-binding</keyword>
<dbReference type="GO" id="GO:0006351">
    <property type="term" value="P:DNA-templated transcription"/>
    <property type="evidence" value="ECO:0007669"/>
    <property type="project" value="InterPro"/>
</dbReference>
<dbReference type="SUPFAM" id="SSF52540">
    <property type="entry name" value="P-loop containing nucleoside triphosphate hydrolases"/>
    <property type="match status" value="2"/>
</dbReference>
<dbReference type="InterPro" id="IPR051055">
    <property type="entry name" value="PIF1_helicase"/>
</dbReference>
<reference evidence="17" key="1">
    <citation type="submission" date="2021-06" db="EMBL/GenBank/DDBJ databases">
        <title>Candida auris outbreak in lebanese hospital.</title>
        <authorList>
            <person name="Finianos M."/>
        </authorList>
    </citation>
    <scope>NUCLEOTIDE SEQUENCE</scope>
    <source>
        <strain evidence="17">CA7LBN</strain>
    </source>
</reference>
<dbReference type="InterPro" id="IPR003593">
    <property type="entry name" value="AAA+_ATPase"/>
</dbReference>
<keyword evidence="8 13" id="KW-0496">Mitochondrion</keyword>
<evidence type="ECO:0000256" key="2">
    <source>
        <dbReference type="ARBA" id="ARBA00022741"/>
    </source>
</evidence>
<keyword evidence="11 13" id="KW-0413">Isomerase</keyword>
<evidence type="ECO:0000313" key="17">
    <source>
        <dbReference type="EMBL" id="QWW22448.1"/>
    </source>
</evidence>
<dbReference type="EC" id="5.6.2.3" evidence="13"/>
<evidence type="ECO:0000259" key="16">
    <source>
        <dbReference type="SMART" id="SM00906"/>
    </source>
</evidence>
<keyword evidence="4 13" id="KW-0378">Hydrolase</keyword>
<dbReference type="GO" id="GO:0006281">
    <property type="term" value="P:DNA repair"/>
    <property type="evidence" value="ECO:0007669"/>
    <property type="project" value="UniProtKB-UniRule"/>
</dbReference>
<dbReference type="InterPro" id="IPR001138">
    <property type="entry name" value="Zn2Cys6_DnaBD"/>
</dbReference>
<evidence type="ECO:0000256" key="11">
    <source>
        <dbReference type="ARBA" id="ARBA00023235"/>
    </source>
</evidence>
<dbReference type="HAMAP" id="MF_03176">
    <property type="entry name" value="PIF1"/>
    <property type="match status" value="1"/>
</dbReference>
<sequence>MRSTKNEKPHKRPQPSIASFFGGGPPKPARKPMITTPEKVVLNRCNSRLSVVTSSKSAFDEFGSSDTSFGSPEVQNFKNPVLSKWSKSASENGSPECSRPKTNMKEESLDALGSNDKENVVPTNYVVSKEEQLIDMHASTIKKEAIASLSQFQVKKEASSDTPNTEETVTPSIKELEELNRANPNPKKQVKIEESKVVNNDFVTDRTSDTKHNKETVAKPKLSPIKKVSLKRSGSSSLDFFNTTFKKPTRRLPPSQSIATPASPSRVTNKQEFNEAQRAIINYVVNKEESVFFTGSAGTGKSYVLRYLVQQLVKKHGGPSVGVTASTGMAAINIGGETLHKYLHIGLGVQSPEAMAKKLERIREVKNKWDKLKVLIIDEISMIDGKLFTNISELASIMKKNKKPFGGIQLVCSGDFFQLPPVSRDNRGHFCFQSPVWASVIKRTITLTEIFRQKGDTELIDMLNALRQGEISDDIMMKFKSLSRRINYSDGIEPTELYPTRQEVKRANESRLHELPGQVYSFFAIDSQVPQSIRYLYDYLMCEKVLELKVGAQVMCLKNNIIPKVVNGSIGTVVGFVTDPVWTKLKLVYGYVNFENASSELLSLIQLVCGMVGRPEYTDEQRAIYASLPSNLRTDFAKVAAEAKNVDSKAERLPLVKFRTSNGYTIDIVPRVEFTVEPKPMQLRKDDKMTRIQIPLTLAWAMSIHKSQGQSIDRLRIDLRRTFEKGQVYVALSRATCKEHLEVFNFDRRKISVSEEVKKFYDLLKNRQKGILEIKCDGEAICGNCQKRGLKCERPGDDKRSVRLTGTETQRLRNLVTSLQETLSKVQAIVFQDRQAPNEAILTELKQILSPQIKKEEPSPEVPKRKLPVSIGATSGGSYSIFGPTSAFYNLVEMNPNSASVDPFDNMLMNSSSLITCLENFFKFQYPDIATFIHRESFLNDFFHPSTFKGYCSEELIYAIAALGAKCADDDHLRHLAPSFFETSKTKIFSKKISVPHVHTLQALLCLSLYELGDGNASSSWMLSGMAFRMGYDLGFQLNPRDWAIEQSSDKTHPDIMTNMDVMVRSRVYWGCFVYDHFVSLLMGRPITVRKSEATIPSSEHLPNSTGIENFIFQPSNDPQSVANLDASQSLISLCSLSECVGSVLKEIFSKDSAGDDMSYLTKRKIHDFNEYLSIWRSKLPVEMRWSKTTLKRQNYNPTHSNFRLYYYILVLCLNRPFVNVKTEDSPSHSLCINAMSELATCLDKFNQSGLPPSILIVYSSILGISTTLLKIHSSPSSMSDSDIDNLKVYYTTISRSCQNWQLATRSLFYLKSKIAEMGLNDLTKIIESAAEEYQEQHSDTDWDQVFGGLNANMDWAMSDNVFSNFFDFLNTDDVTRDVS</sequence>
<evidence type="ECO:0000256" key="10">
    <source>
        <dbReference type="ARBA" id="ARBA00023204"/>
    </source>
</evidence>
<dbReference type="GO" id="GO:0006310">
    <property type="term" value="P:DNA recombination"/>
    <property type="evidence" value="ECO:0007669"/>
    <property type="project" value="UniProtKB-UniRule"/>
</dbReference>
<comment type="subunit">
    <text evidence="13">Monomer.</text>
</comment>
<dbReference type="GO" id="GO:0005634">
    <property type="term" value="C:nucleus"/>
    <property type="evidence" value="ECO:0007669"/>
    <property type="project" value="UniProtKB-SubCell"/>
</dbReference>
<dbReference type="GO" id="GO:0043139">
    <property type="term" value="F:5'-3' DNA helicase activity"/>
    <property type="evidence" value="ECO:0007669"/>
    <property type="project" value="UniProtKB-UniRule"/>
</dbReference>
<accession>A0A8F3AF86</accession>
<dbReference type="SMART" id="SM00382">
    <property type="entry name" value="AAA"/>
    <property type="match status" value="1"/>
</dbReference>
<keyword evidence="10 13" id="KW-0234">DNA repair</keyword>
<feature type="domain" description="Xylanolytic transcriptional activator regulatory" evidence="16">
    <location>
        <begin position="1020"/>
        <end position="1105"/>
    </location>
</feature>
<feature type="domain" description="AAA+ ATPase" evidence="15">
    <location>
        <begin position="287"/>
        <end position="493"/>
    </location>
</feature>
<dbReference type="CDD" id="cd12148">
    <property type="entry name" value="fungal_TF_MHR"/>
    <property type="match status" value="1"/>
</dbReference>
<dbReference type="CDD" id="cd18809">
    <property type="entry name" value="SF1_C_RecD"/>
    <property type="match status" value="1"/>
</dbReference>
<dbReference type="Pfam" id="PF05970">
    <property type="entry name" value="PIF1"/>
    <property type="match status" value="1"/>
</dbReference>
<feature type="region of interest" description="Disordered" evidence="14">
    <location>
        <begin position="84"/>
        <end position="103"/>
    </location>
</feature>
<evidence type="ECO:0000256" key="4">
    <source>
        <dbReference type="ARBA" id="ARBA00022801"/>
    </source>
</evidence>
<feature type="compositionally biased region" description="Polar residues" evidence="14">
    <location>
        <begin position="64"/>
        <end position="76"/>
    </location>
</feature>
<comment type="subcellular location">
    <subcellularLocation>
        <location evidence="13">Nucleus</location>
    </subcellularLocation>
    <subcellularLocation>
        <location evidence="13">Mitochondrion</location>
    </subcellularLocation>
</comment>
<dbReference type="InterPro" id="IPR007219">
    <property type="entry name" value="XnlR_reg_dom"/>
</dbReference>
<dbReference type="Gene3D" id="4.10.240.10">
    <property type="entry name" value="Zn(2)-C6 fungal-type DNA-binding domain"/>
    <property type="match status" value="1"/>
</dbReference>
<comment type="function">
    <text evidence="13">DNA-dependent ATPase and 5'-3' DNA helicase required for the maintenance of both mitochondrial and nuclear genome stability.</text>
</comment>
<keyword evidence="3 13" id="KW-0227">DNA damage</keyword>
<dbReference type="PANTHER" id="PTHR47642">
    <property type="entry name" value="ATP-DEPENDENT DNA HELICASE"/>
    <property type="match status" value="1"/>
</dbReference>
<dbReference type="InterPro" id="IPR049163">
    <property type="entry name" value="Pif1-like_2B_dom"/>
</dbReference>
<evidence type="ECO:0000256" key="7">
    <source>
        <dbReference type="ARBA" id="ARBA00023125"/>
    </source>
</evidence>
<evidence type="ECO:0000256" key="9">
    <source>
        <dbReference type="ARBA" id="ARBA00023172"/>
    </source>
</evidence>
<dbReference type="Pfam" id="PF21530">
    <property type="entry name" value="Pif1_2B_dom"/>
    <property type="match status" value="1"/>
</dbReference>
<evidence type="ECO:0000256" key="1">
    <source>
        <dbReference type="ARBA" id="ARBA00022723"/>
    </source>
</evidence>
<dbReference type="SMART" id="SM00906">
    <property type="entry name" value="Fungal_trans"/>
    <property type="match status" value="1"/>
</dbReference>
<dbReference type="EMBL" id="CP076749">
    <property type="protein sequence ID" value="QWW22448.1"/>
    <property type="molecule type" value="Genomic_DNA"/>
</dbReference>
<feature type="binding site" evidence="13">
    <location>
        <begin position="295"/>
        <end position="302"/>
    </location>
    <ligand>
        <name>ATP</name>
        <dbReference type="ChEBI" id="CHEBI:30616"/>
    </ligand>
</feature>
<feature type="region of interest" description="Disordered" evidence="14">
    <location>
        <begin position="1"/>
        <end position="34"/>
    </location>
</feature>
<keyword evidence="9 13" id="KW-0233">DNA recombination</keyword>
<proteinExistence type="inferred from homology"/>